<keyword evidence="2" id="KW-1185">Reference proteome</keyword>
<protein>
    <submittedName>
        <fullName evidence="1">Uncharacterized protein</fullName>
    </submittedName>
</protein>
<evidence type="ECO:0000313" key="2">
    <source>
        <dbReference type="Proteomes" id="UP000800097"/>
    </source>
</evidence>
<accession>A0A6A6JDB7</accession>
<dbReference type="Proteomes" id="UP000800097">
    <property type="component" value="Unassembled WGS sequence"/>
</dbReference>
<organism evidence="1 2">
    <name type="scientific">Westerdykella ornata</name>
    <dbReference type="NCBI Taxonomy" id="318751"/>
    <lineage>
        <taxon>Eukaryota</taxon>
        <taxon>Fungi</taxon>
        <taxon>Dikarya</taxon>
        <taxon>Ascomycota</taxon>
        <taxon>Pezizomycotina</taxon>
        <taxon>Dothideomycetes</taxon>
        <taxon>Pleosporomycetidae</taxon>
        <taxon>Pleosporales</taxon>
        <taxon>Sporormiaceae</taxon>
        <taxon>Westerdykella</taxon>
    </lineage>
</organism>
<reference evidence="1" key="1">
    <citation type="journal article" date="2020" name="Stud. Mycol.">
        <title>101 Dothideomycetes genomes: a test case for predicting lifestyles and emergence of pathogens.</title>
        <authorList>
            <person name="Haridas S."/>
            <person name="Albert R."/>
            <person name="Binder M."/>
            <person name="Bloem J."/>
            <person name="Labutti K."/>
            <person name="Salamov A."/>
            <person name="Andreopoulos B."/>
            <person name="Baker S."/>
            <person name="Barry K."/>
            <person name="Bills G."/>
            <person name="Bluhm B."/>
            <person name="Cannon C."/>
            <person name="Castanera R."/>
            <person name="Culley D."/>
            <person name="Daum C."/>
            <person name="Ezra D."/>
            <person name="Gonzalez J."/>
            <person name="Henrissat B."/>
            <person name="Kuo A."/>
            <person name="Liang C."/>
            <person name="Lipzen A."/>
            <person name="Lutzoni F."/>
            <person name="Magnuson J."/>
            <person name="Mondo S."/>
            <person name="Nolan M."/>
            <person name="Ohm R."/>
            <person name="Pangilinan J."/>
            <person name="Park H.-J."/>
            <person name="Ramirez L."/>
            <person name="Alfaro M."/>
            <person name="Sun H."/>
            <person name="Tritt A."/>
            <person name="Yoshinaga Y."/>
            <person name="Zwiers L.-H."/>
            <person name="Turgeon B."/>
            <person name="Goodwin S."/>
            <person name="Spatafora J."/>
            <person name="Crous P."/>
            <person name="Grigoriev I."/>
        </authorList>
    </citation>
    <scope>NUCLEOTIDE SEQUENCE</scope>
    <source>
        <strain evidence="1">CBS 379.55</strain>
    </source>
</reference>
<dbReference type="RefSeq" id="XP_033651702.1">
    <property type="nucleotide sequence ID" value="XM_033793173.1"/>
</dbReference>
<gene>
    <name evidence="1" type="ORF">EI97DRAFT_137499</name>
</gene>
<proteinExistence type="predicted"/>
<name>A0A6A6JDB7_WESOR</name>
<dbReference type="OrthoDB" id="268428at2759"/>
<evidence type="ECO:0000313" key="1">
    <source>
        <dbReference type="EMBL" id="KAF2274163.1"/>
    </source>
</evidence>
<dbReference type="EMBL" id="ML986505">
    <property type="protein sequence ID" value="KAF2274163.1"/>
    <property type="molecule type" value="Genomic_DNA"/>
</dbReference>
<dbReference type="AlphaFoldDB" id="A0A6A6JDB7"/>
<dbReference type="GeneID" id="54546348"/>
<sequence>MHLPILRSTCTSIARQSKIFGCRIFHRARLLPLERKHSSQLQLRRSTMWHPSASYVATWCTPAARLAITKPTGPKVPVALAEEEEEEEEEEVVVGVVVVTATTAARLAIAEPTALSQRIRASTLDVYPLELTFSKNSINTLLGWLKGFYMNKIIDCNSCKADWSLEVKSAVS</sequence>